<dbReference type="PANTHER" id="PTHR10584">
    <property type="entry name" value="SUGAR KINASE"/>
    <property type="match status" value="1"/>
</dbReference>
<dbReference type="PANTHER" id="PTHR10584:SF166">
    <property type="entry name" value="RIBOKINASE"/>
    <property type="match status" value="1"/>
</dbReference>
<keyword evidence="10 14" id="KW-0630">Potassium</keyword>
<reference evidence="17" key="6">
    <citation type="submission" date="2024-02" db="EMBL/GenBank/DDBJ databases">
        <authorList>
            <consortium name="Clinical and Environmental Microbiology Branch: Whole genome sequencing antimicrobial resistance pathogens in the healthcare setting"/>
        </authorList>
    </citation>
    <scope>NUCLEOTIDE SEQUENCE</scope>
    <source>
        <strain evidence="17">1924188</strain>
    </source>
</reference>
<comment type="catalytic activity">
    <reaction evidence="14">
        <text>D-ribose + ATP = D-ribose 5-phosphate + ADP + H(+)</text>
        <dbReference type="Rhea" id="RHEA:13697"/>
        <dbReference type="ChEBI" id="CHEBI:15378"/>
        <dbReference type="ChEBI" id="CHEBI:30616"/>
        <dbReference type="ChEBI" id="CHEBI:47013"/>
        <dbReference type="ChEBI" id="CHEBI:78346"/>
        <dbReference type="ChEBI" id="CHEBI:456216"/>
        <dbReference type="EC" id="2.7.1.15"/>
    </reaction>
</comment>
<reference evidence="21" key="5">
    <citation type="journal article" date="2023" name="Microorganisms">
        <title>Comparative Genomic Analysis of ST131 Subclade C2 of ESBL-Producing E. coli Isolates from Patients with Recurrent and Sporadic Urinary Tract Infections.</title>
        <authorList>
            <person name="Jaen-Luchoro D."/>
            <person name="Kahnamouei A."/>
            <person name="Yazdanshenas S."/>
            <person name="Lindblom A."/>
            <person name="Samuelsson E."/>
            <person name="Ahren C."/>
            <person name="Karami N."/>
        </authorList>
    </citation>
    <scope>NUCLEOTIDE SEQUENCE</scope>
    <source>
        <strain evidence="21">S7</strain>
    </source>
</reference>
<comment type="function">
    <text evidence="14">Catalyzes the phosphorylation of ribose at O-5 in a reaction requiring ATP and magnesium. The resulting D-ribose-5-phosphate can then be used either for sythesis of nucleotides, histidine, and tryptophan, or as a component of the pentose phosphate pathway.</text>
</comment>
<evidence type="ECO:0000313" key="19">
    <source>
        <dbReference type="EMBL" id="HAH7769529.1"/>
    </source>
</evidence>
<evidence type="ECO:0000313" key="16">
    <source>
        <dbReference type="EMBL" id="EAC1532801.1"/>
    </source>
</evidence>
<evidence type="ECO:0000256" key="4">
    <source>
        <dbReference type="ARBA" id="ARBA00022679"/>
    </source>
</evidence>
<evidence type="ECO:0000256" key="2">
    <source>
        <dbReference type="ARBA" id="ARBA00012035"/>
    </source>
</evidence>
<feature type="binding site" evidence="14">
    <location>
        <begin position="138"/>
        <end position="142"/>
    </location>
    <ligand>
        <name>substrate</name>
    </ligand>
</feature>
<dbReference type="GO" id="GO:0019303">
    <property type="term" value="P:D-ribose catabolic process"/>
    <property type="evidence" value="ECO:0007669"/>
    <property type="project" value="UniProtKB-UniRule"/>
</dbReference>
<evidence type="ECO:0000256" key="9">
    <source>
        <dbReference type="ARBA" id="ARBA00022842"/>
    </source>
</evidence>
<dbReference type="PROSITE" id="PS51000">
    <property type="entry name" value="HTH_DEOR_2"/>
    <property type="match status" value="1"/>
</dbReference>
<keyword evidence="12" id="KW-0804">Transcription</keyword>
<dbReference type="UniPathway" id="UPA00916">
    <property type="reaction ID" value="UER00889"/>
</dbReference>
<gene>
    <name evidence="14" type="primary">rbsK</name>
    <name evidence="16" type="ORF">D9J61_12320</name>
    <name evidence="20" type="ORF">EPS76_22810</name>
    <name evidence="18" type="ORF">GRC73_18775</name>
    <name evidence="19" type="ORF">HIE29_002984</name>
    <name evidence="21" type="ORF">OGM49_03550</name>
    <name evidence="17" type="ORF">R8O40_001163</name>
</gene>
<reference evidence="16 23" key="2">
    <citation type="submission" date="2018-10" db="EMBL/GenBank/DDBJ databases">
        <authorList>
            <consortium name="NARMS: The National Antimicrobial Resistance Monitoring System"/>
        </authorList>
    </citation>
    <scope>NUCLEOTIDE SEQUENCE [LARGE SCALE GENOMIC DNA]</scope>
    <source>
        <strain evidence="16 23">CVM N17EC1330</strain>
    </source>
</reference>
<keyword evidence="6 14" id="KW-0547">Nucleotide-binding</keyword>
<evidence type="ECO:0000313" key="20">
    <source>
        <dbReference type="EMBL" id="RXD09991.1"/>
    </source>
</evidence>
<dbReference type="PROSITE" id="PS00584">
    <property type="entry name" value="PFKB_KINASES_2"/>
    <property type="match status" value="1"/>
</dbReference>
<feature type="binding site" evidence="14">
    <location>
        <position position="283"/>
    </location>
    <ligand>
        <name>ATP</name>
        <dbReference type="ChEBI" id="CHEBI:30616"/>
    </ligand>
</feature>
<evidence type="ECO:0000256" key="6">
    <source>
        <dbReference type="ARBA" id="ARBA00022741"/>
    </source>
</evidence>
<dbReference type="Proteomes" id="UP001180189">
    <property type="component" value="Chromosome"/>
</dbReference>
<dbReference type="Proteomes" id="UP000382540">
    <property type="component" value="Unassembled WGS sequence"/>
</dbReference>
<evidence type="ECO:0000313" key="21">
    <source>
        <dbReference type="EMBL" id="WLM96618.1"/>
    </source>
</evidence>
<dbReference type="EMBL" id="ABONVU020000003">
    <property type="protein sequence ID" value="EMJ5252972.1"/>
    <property type="molecule type" value="Genomic_DNA"/>
</dbReference>
<dbReference type="Gene3D" id="1.10.10.10">
    <property type="entry name" value="Winged helix-like DNA-binding domain superfamily/Winged helix DNA-binding domain"/>
    <property type="match status" value="1"/>
</dbReference>
<dbReference type="InterPro" id="IPR036390">
    <property type="entry name" value="WH_DNA-bd_sf"/>
</dbReference>
<dbReference type="Proteomes" id="UP001285616">
    <property type="component" value="Unassembled WGS sequence"/>
</dbReference>
<evidence type="ECO:0000256" key="12">
    <source>
        <dbReference type="ARBA" id="ARBA00023163"/>
    </source>
</evidence>
<comment type="pathway">
    <text evidence="14">Carbohydrate metabolism; D-ribose degradation; D-ribose 5-phosphate from beta-D-ribopyranose: step 2/2.</text>
</comment>
<dbReference type="InterPro" id="IPR011611">
    <property type="entry name" value="PfkB_dom"/>
</dbReference>
<comment type="activity regulation">
    <text evidence="14">Activated by a monovalent cation that binds near, but not in, the active site. The most likely occupant of the site in vivo is potassium. Ion binding induces a conformational change that may alter substrate affinity.</text>
</comment>
<reference evidence="20 22" key="3">
    <citation type="submission" date="2019-01" db="EMBL/GenBank/DDBJ databases">
        <title>Genomic analysis of febrile catheter-associated UTI E. coli isolates.</title>
        <authorList>
            <person name="Potter R."/>
            <person name="Zou Z."/>
            <person name="Henderson J."/>
            <person name="Dantas G."/>
        </authorList>
    </citation>
    <scope>NUCLEOTIDE SEQUENCE [LARGE SCALE GENOMIC DNA]</scope>
    <source>
        <strain evidence="20 22">29_CAASB</strain>
    </source>
</reference>
<dbReference type="EMBL" id="SCJN01000272">
    <property type="protein sequence ID" value="RXD09991.1"/>
    <property type="molecule type" value="Genomic_DNA"/>
</dbReference>
<dbReference type="Proteomes" id="UP000288730">
    <property type="component" value="Unassembled WGS sequence"/>
</dbReference>
<keyword evidence="7 14" id="KW-0418">Kinase</keyword>
<dbReference type="Pfam" id="PF00294">
    <property type="entry name" value="PfkB"/>
    <property type="match status" value="1"/>
</dbReference>
<dbReference type="EMBL" id="AAAGZE010000026">
    <property type="protein sequence ID" value="EAC1532801.1"/>
    <property type="molecule type" value="Genomic_DNA"/>
</dbReference>
<feature type="domain" description="HTH deoR-type" evidence="15">
    <location>
        <begin position="3"/>
        <end position="58"/>
    </location>
</feature>
<dbReference type="SUPFAM" id="SSF53613">
    <property type="entry name" value="Ribokinase-like"/>
    <property type="match status" value="1"/>
</dbReference>
<keyword evidence="5 14" id="KW-0479">Metal-binding</keyword>
<dbReference type="PRINTS" id="PR00990">
    <property type="entry name" value="RIBOKINASE"/>
</dbReference>
<comment type="subunit">
    <text evidence="14">Homodimer.</text>
</comment>
<feature type="binding site" evidence="14">
    <location>
        <begin position="319"/>
        <end position="324"/>
    </location>
    <ligand>
        <name>ATP</name>
        <dbReference type="ChEBI" id="CHEBI:30616"/>
    </ligand>
</feature>
<evidence type="ECO:0000256" key="5">
    <source>
        <dbReference type="ARBA" id="ARBA00022723"/>
    </source>
</evidence>
<evidence type="ECO:0000256" key="13">
    <source>
        <dbReference type="ARBA" id="ARBA00023277"/>
    </source>
</evidence>
<feature type="binding site" evidence="14">
    <location>
        <position position="381"/>
    </location>
    <ligand>
        <name>K(+)</name>
        <dbReference type="ChEBI" id="CHEBI:29103"/>
    </ligand>
</feature>
<comment type="similarity">
    <text evidence="14">Belongs to the carbohydrate kinase PfkB family. Ribokinase subfamily.</text>
</comment>
<feature type="binding site" evidence="14">
    <location>
        <position position="347"/>
    </location>
    <ligand>
        <name>K(+)</name>
        <dbReference type="ChEBI" id="CHEBI:29103"/>
    </ligand>
</feature>
<feature type="binding site" evidence="14">
    <location>
        <position position="384"/>
    </location>
    <ligand>
        <name>K(+)</name>
        <dbReference type="ChEBI" id="CHEBI:29103"/>
    </ligand>
</feature>
<evidence type="ECO:0000313" key="23">
    <source>
        <dbReference type="Proteomes" id="UP000382540"/>
    </source>
</evidence>
<feature type="binding site" evidence="14">
    <location>
        <position position="345"/>
    </location>
    <ligand>
        <name>K(+)</name>
        <dbReference type="ChEBI" id="CHEBI:29103"/>
    </ligand>
</feature>
<keyword evidence="8 14" id="KW-0067">ATP-binding</keyword>
<dbReference type="CDD" id="cd00090">
    <property type="entry name" value="HTH_ARSR"/>
    <property type="match status" value="1"/>
</dbReference>
<keyword evidence="11" id="KW-0805">Transcription regulation</keyword>
<proteinExistence type="inferred from homology"/>
<dbReference type="Pfam" id="PF08220">
    <property type="entry name" value="HTH_DeoR"/>
    <property type="match status" value="1"/>
</dbReference>
<dbReference type="GO" id="GO:0046872">
    <property type="term" value="F:metal ion binding"/>
    <property type="evidence" value="ECO:0007669"/>
    <property type="project" value="UniProtKB-KW"/>
</dbReference>
<evidence type="ECO:0000313" key="17">
    <source>
        <dbReference type="EMBL" id="EMJ5252972.1"/>
    </source>
</evidence>
<keyword evidence="13 14" id="KW-0119">Carbohydrate metabolism</keyword>
<reference evidence="19" key="4">
    <citation type="submission" date="2020-01" db="EMBL/GenBank/DDBJ databases">
        <authorList>
            <consortium name="NCBI Pathogen Detection Project"/>
        </authorList>
    </citation>
    <scope>NUCLEOTIDE SEQUENCE</scope>
    <source>
        <strain evidence="19">C0382</strain>
        <strain evidence="18">EC00763</strain>
    </source>
</reference>
<comment type="caution">
    <text evidence="14">Lacks conserved residue(s) required for the propagation of feature annotation.</text>
</comment>
<protein>
    <recommendedName>
        <fullName evidence="3 14">Ribokinase</fullName>
        <shortName evidence="14">RK</shortName>
        <ecNumber evidence="2 14">2.7.1.15</ecNumber>
    </recommendedName>
</protein>
<keyword evidence="4 14" id="KW-0808">Transferase</keyword>
<dbReference type="InterPro" id="IPR002139">
    <property type="entry name" value="Ribo/fructo_kinase"/>
</dbReference>
<dbReference type="Proteomes" id="UP000843571">
    <property type="component" value="Unassembled WGS sequence"/>
</dbReference>
<reference evidence="19" key="1">
    <citation type="journal article" date="2018" name="Genome Biol.">
        <title>SKESA: strategic k-mer extension for scrupulous assemblies.</title>
        <authorList>
            <person name="Souvorov A."/>
            <person name="Agarwala R."/>
            <person name="Lipman D.J."/>
        </authorList>
    </citation>
    <scope>NUCLEOTIDE SEQUENCE [LARGE SCALE GENOMIC DNA]</scope>
    <source>
        <strain evidence="19">C0382</strain>
        <strain evidence="18">EC00763</strain>
    </source>
</reference>
<feature type="active site" description="Proton acceptor" evidence="14">
    <location>
        <position position="351"/>
    </location>
</feature>
<evidence type="ECO:0000313" key="22">
    <source>
        <dbReference type="Proteomes" id="UP000288730"/>
    </source>
</evidence>
<dbReference type="AlphaFoldDB" id="A0A066SP44"/>
<dbReference type="SUPFAM" id="SSF46785">
    <property type="entry name" value="Winged helix' DNA-binding domain"/>
    <property type="match status" value="1"/>
</dbReference>
<dbReference type="SMART" id="SM00420">
    <property type="entry name" value="HTH_DEOR"/>
    <property type="match status" value="1"/>
</dbReference>
<dbReference type="Gene3D" id="3.40.1190.20">
    <property type="match status" value="1"/>
</dbReference>
<evidence type="ECO:0000313" key="18">
    <source>
        <dbReference type="EMBL" id="HAH4526027.1"/>
    </source>
</evidence>
<dbReference type="PRINTS" id="PR00037">
    <property type="entry name" value="HTHLACR"/>
</dbReference>
<feature type="binding site" evidence="14">
    <location>
        <begin position="350"/>
        <end position="351"/>
    </location>
    <ligand>
        <name>ATP</name>
        <dbReference type="ChEBI" id="CHEBI:30616"/>
    </ligand>
</feature>
<dbReference type="GO" id="GO:0004747">
    <property type="term" value="F:ribokinase activity"/>
    <property type="evidence" value="ECO:0007669"/>
    <property type="project" value="UniProtKB-UniRule"/>
</dbReference>
<feature type="binding site" evidence="14">
    <location>
        <position position="386"/>
    </location>
    <ligand>
        <name>K(+)</name>
        <dbReference type="ChEBI" id="CHEBI:29103"/>
    </ligand>
</feature>
<dbReference type="CDD" id="cd01174">
    <property type="entry name" value="ribokinase"/>
    <property type="match status" value="1"/>
</dbReference>
<feature type="binding site" evidence="14">
    <location>
        <position position="351"/>
    </location>
    <ligand>
        <name>substrate</name>
    </ligand>
</feature>
<evidence type="ECO:0000259" key="15">
    <source>
        <dbReference type="PROSITE" id="PS51000"/>
    </source>
</evidence>
<evidence type="ECO:0000256" key="8">
    <source>
        <dbReference type="ARBA" id="ARBA00022840"/>
    </source>
</evidence>
<evidence type="ECO:0000256" key="3">
    <source>
        <dbReference type="ARBA" id="ARBA00016943"/>
    </source>
</evidence>
<feature type="binding site" evidence="14">
    <location>
        <begin position="110"/>
        <end position="112"/>
    </location>
    <ligand>
        <name>substrate</name>
    </ligand>
</feature>
<dbReference type="SMR" id="A0A066SP44"/>
<comment type="similarity">
    <text evidence="1">Belongs to the carbohydrate kinase pfkB family.</text>
</comment>
<dbReference type="EC" id="2.7.1.15" evidence="2 14"/>
<dbReference type="InterPro" id="IPR001034">
    <property type="entry name" value="DeoR_HTH"/>
</dbReference>
<sequence>MYRDTRREYIVRLLRNKDECSVSDLANYFSVTKETIRTDLAWLQKRGVVSRHHGGVSLKKHLMQNALSQQEYVDMSLLIKQQQQGIGYLTSLDDKGRRMVGKVCVLGSFNVDIVAKVYRFPNEGETLVARETTMGPGGKGANQALAAHRAGAQIHFACKIGRDQFNHFARNHIESIGIGSFTFYESELSTTGCAVIYVNDEGENMIAMSPGANHELSDNDIIQLSHFIAESDVFIVQMENNLAATQLALKCAQKMQVTTILNPAPWSSDVATLLPFVDIVTPNETEASAMSGMVIDNISDAVKAAKHIYNAGQCSVIITMGKRGALIYDGQQCAHIPAFSAVAVDTTGAGDAFNGALAAALAKGESLVKAAWYASAFASLAVEKEGAANMPDISLVDARIQQQNVAIQTF</sequence>
<dbReference type="GO" id="GO:0003700">
    <property type="term" value="F:DNA-binding transcription factor activity"/>
    <property type="evidence" value="ECO:0007669"/>
    <property type="project" value="InterPro"/>
</dbReference>
<dbReference type="EMBL" id="DABBJX010000024">
    <property type="protein sequence ID" value="HAH4526027.1"/>
    <property type="molecule type" value="Genomic_DNA"/>
</dbReference>
<evidence type="ECO:0000256" key="10">
    <source>
        <dbReference type="ARBA" id="ARBA00022958"/>
    </source>
</evidence>
<dbReference type="InterPro" id="IPR011877">
    <property type="entry name" value="Ribokinase"/>
</dbReference>
<dbReference type="EMBL" id="CP107128">
    <property type="protein sequence ID" value="WLM96618.1"/>
    <property type="molecule type" value="Genomic_DNA"/>
</dbReference>
<dbReference type="InterPro" id="IPR011991">
    <property type="entry name" value="ArsR-like_HTH"/>
</dbReference>
<evidence type="ECO:0000256" key="1">
    <source>
        <dbReference type="ARBA" id="ARBA00005380"/>
    </source>
</evidence>
<dbReference type="InterPro" id="IPR036388">
    <property type="entry name" value="WH-like_DNA-bd_sf"/>
</dbReference>
<comment type="cofactor">
    <cofactor evidence="14">
        <name>Mg(2+)</name>
        <dbReference type="ChEBI" id="CHEBI:18420"/>
    </cofactor>
    <text evidence="14">Requires a divalent cation, most likely magnesium in vivo, as an electrophilic catalyst to aid phosphoryl group transfer. It is the chelate of the metal and the nucleotide that is the actual substrate.</text>
</comment>
<dbReference type="GO" id="GO:0005524">
    <property type="term" value="F:ATP binding"/>
    <property type="evidence" value="ECO:0007669"/>
    <property type="project" value="UniProtKB-UniRule"/>
</dbReference>
<dbReference type="InterPro" id="IPR029056">
    <property type="entry name" value="Ribokinase-like"/>
</dbReference>
<dbReference type="EMBL" id="DABCJL010000006">
    <property type="protein sequence ID" value="HAH7769529.1"/>
    <property type="molecule type" value="Genomic_DNA"/>
</dbReference>
<dbReference type="HAMAP" id="MF_01987">
    <property type="entry name" value="Ribokinase"/>
    <property type="match status" value="1"/>
</dbReference>
<keyword evidence="14" id="KW-0963">Cytoplasm</keyword>
<evidence type="ECO:0000256" key="14">
    <source>
        <dbReference type="HAMAP-Rule" id="MF_01987"/>
    </source>
</evidence>
<dbReference type="RefSeq" id="WP_000285500.1">
    <property type="nucleotide sequence ID" value="NZ_AP018784.2"/>
</dbReference>
<dbReference type="GO" id="GO:0005829">
    <property type="term" value="C:cytosol"/>
    <property type="evidence" value="ECO:0007669"/>
    <property type="project" value="TreeGrafter"/>
</dbReference>
<organism evidence="19">
    <name type="scientific">Escherichia coli</name>
    <dbReference type="NCBI Taxonomy" id="562"/>
    <lineage>
        <taxon>Bacteria</taxon>
        <taxon>Pseudomonadati</taxon>
        <taxon>Pseudomonadota</taxon>
        <taxon>Gammaproteobacteria</taxon>
        <taxon>Enterobacterales</taxon>
        <taxon>Enterobacteriaceae</taxon>
        <taxon>Escherichia</taxon>
    </lineage>
</organism>
<evidence type="ECO:0000256" key="11">
    <source>
        <dbReference type="ARBA" id="ARBA00023015"/>
    </source>
</evidence>
<keyword evidence="9 14" id="KW-0460">Magnesium</keyword>
<feature type="binding site" evidence="14">
    <location>
        <position position="239"/>
    </location>
    <ligand>
        <name>substrate</name>
    </ligand>
</feature>
<dbReference type="InterPro" id="IPR002173">
    <property type="entry name" value="Carboh/pur_kinase_PfkB_CS"/>
</dbReference>
<accession>A0A066SP44</accession>
<name>A0A066SP44_ECOLX</name>
<comment type="subcellular location">
    <subcellularLocation>
        <location evidence="14">Cytoplasm</location>
    </subcellularLocation>
</comment>
<evidence type="ECO:0000256" key="7">
    <source>
        <dbReference type="ARBA" id="ARBA00022777"/>
    </source>
</evidence>